<name>A0A5N0EG91_9NOCA</name>
<protein>
    <recommendedName>
        <fullName evidence="6">(2E)-enoyl-[ACP] glycyltransferase</fullName>
        <ecNumber evidence="5">4.3.2.11</ecNumber>
    </recommendedName>
    <alternativeName>
        <fullName evidence="7">(2E)-unsaturated fatty acyl-[ACP] glycyltransferase</fullName>
    </alternativeName>
</protein>
<dbReference type="EMBL" id="VXLC01000004">
    <property type="protein sequence ID" value="KAA8888408.1"/>
    <property type="molecule type" value="Genomic_DNA"/>
</dbReference>
<dbReference type="GO" id="GO:0006631">
    <property type="term" value="P:fatty acid metabolic process"/>
    <property type="evidence" value="ECO:0007669"/>
    <property type="project" value="UniProtKB-KW"/>
</dbReference>
<proteinExistence type="inferred from homology"/>
<evidence type="ECO:0000256" key="7">
    <source>
        <dbReference type="ARBA" id="ARBA00035448"/>
    </source>
</evidence>
<evidence type="ECO:0000313" key="10">
    <source>
        <dbReference type="Proteomes" id="UP000323876"/>
    </source>
</evidence>
<evidence type="ECO:0000256" key="4">
    <source>
        <dbReference type="ARBA" id="ARBA00035117"/>
    </source>
</evidence>
<keyword evidence="10" id="KW-1185">Reference proteome</keyword>
<comment type="caution">
    <text evidence="9">The sequence shown here is derived from an EMBL/GenBank/DDBJ whole genome shotgun (WGS) entry which is preliminary data.</text>
</comment>
<dbReference type="EC" id="4.3.2.11" evidence="5"/>
<keyword evidence="1" id="KW-0276">Fatty acid metabolism</keyword>
<dbReference type="Proteomes" id="UP000323876">
    <property type="component" value="Unassembled WGS sequence"/>
</dbReference>
<dbReference type="Pfam" id="PF10862">
    <property type="entry name" value="FcoT"/>
    <property type="match status" value="1"/>
</dbReference>
<evidence type="ECO:0000256" key="2">
    <source>
        <dbReference type="ARBA" id="ARBA00023098"/>
    </source>
</evidence>
<dbReference type="InterPro" id="IPR022598">
    <property type="entry name" value="FcoT_ThioEstase"/>
</dbReference>
<evidence type="ECO:0000256" key="1">
    <source>
        <dbReference type="ARBA" id="ARBA00022832"/>
    </source>
</evidence>
<organism evidence="9 10">
    <name type="scientific">Nocardia colli</name>
    <dbReference type="NCBI Taxonomy" id="2545717"/>
    <lineage>
        <taxon>Bacteria</taxon>
        <taxon>Bacillati</taxon>
        <taxon>Actinomycetota</taxon>
        <taxon>Actinomycetes</taxon>
        <taxon>Mycobacteriales</taxon>
        <taxon>Nocardiaceae</taxon>
        <taxon>Nocardia</taxon>
    </lineage>
</organism>
<dbReference type="GO" id="GO:0016829">
    <property type="term" value="F:lyase activity"/>
    <property type="evidence" value="ECO:0007669"/>
    <property type="project" value="UniProtKB-KW"/>
</dbReference>
<evidence type="ECO:0000313" key="9">
    <source>
        <dbReference type="EMBL" id="KAA8888408.1"/>
    </source>
</evidence>
<reference evidence="9 10" key="1">
    <citation type="submission" date="2019-09" db="EMBL/GenBank/DDBJ databases">
        <authorList>
            <person name="Wang X."/>
        </authorList>
    </citation>
    <scope>NUCLEOTIDE SEQUENCE [LARGE SCALE GENOMIC DNA]</scope>
    <source>
        <strain evidence="9 10">CICC 11023</strain>
    </source>
</reference>
<keyword evidence="3" id="KW-0456">Lyase</keyword>
<keyword evidence="2" id="KW-0443">Lipid metabolism</keyword>
<evidence type="ECO:0000256" key="5">
    <source>
        <dbReference type="ARBA" id="ARBA00035127"/>
    </source>
</evidence>
<dbReference type="InterPro" id="IPR043064">
    <property type="entry name" value="FcoT_ThioEstase_Rv0098-like_sf"/>
</dbReference>
<dbReference type="RefSeq" id="WP_150402573.1">
    <property type="nucleotide sequence ID" value="NZ_VXLC01000004.1"/>
</dbReference>
<gene>
    <name evidence="9" type="ORF">F3087_15390</name>
</gene>
<dbReference type="OrthoDB" id="510402at2"/>
<sequence length="179" mass="20088">MTGEVFPNDPVLLSEVLRCYKPHCRYLRELTVQAQGEKASATGTFEIPESCYIDATGHLNSVEVNICYNQMLYQTIAMLVRHGAGPLFGGWTMDDYWRRQLPDILITRLDSEYRRPIDPRRFYGEFALGGSQERTRASDGEPFTSLDTSFRCWDDNGGQCAGTVRLAIVNAARPLGAAL</sequence>
<comment type="catalytic activity">
    <reaction evidence="8">
        <text>a (3R)-3-[(carboxymethyl)amino]fatty acid + holo-[ACP] + H(+) = a (2E)-enoyl-[ACP] + glycine + H2O</text>
        <dbReference type="Rhea" id="RHEA:74923"/>
        <dbReference type="Rhea" id="RHEA-COMP:9685"/>
        <dbReference type="Rhea" id="RHEA-COMP:9925"/>
        <dbReference type="ChEBI" id="CHEBI:15377"/>
        <dbReference type="ChEBI" id="CHEBI:15378"/>
        <dbReference type="ChEBI" id="CHEBI:57305"/>
        <dbReference type="ChEBI" id="CHEBI:64479"/>
        <dbReference type="ChEBI" id="CHEBI:78784"/>
        <dbReference type="ChEBI" id="CHEBI:193080"/>
        <dbReference type="EC" id="4.3.2.11"/>
    </reaction>
    <physiologicalReaction direction="right-to-left" evidence="8">
        <dbReference type="Rhea" id="RHEA:74925"/>
    </physiologicalReaction>
</comment>
<comment type="similarity">
    <text evidence="4">Belongs to the FcoT family.</text>
</comment>
<evidence type="ECO:0000256" key="3">
    <source>
        <dbReference type="ARBA" id="ARBA00023239"/>
    </source>
</evidence>
<dbReference type="AlphaFoldDB" id="A0A5N0EG91"/>
<evidence type="ECO:0000256" key="6">
    <source>
        <dbReference type="ARBA" id="ARBA00035169"/>
    </source>
</evidence>
<accession>A0A5N0EG91</accession>
<evidence type="ECO:0000256" key="8">
    <source>
        <dbReference type="ARBA" id="ARBA00048742"/>
    </source>
</evidence>
<dbReference type="Gene3D" id="3.10.129.30">
    <property type="entry name" value="Rv0098, thioesterase-like hot dog domain"/>
    <property type="match status" value="1"/>
</dbReference>